<dbReference type="RefSeq" id="XP_066663676.1">
    <property type="nucleotide sequence ID" value="XM_066817984.1"/>
</dbReference>
<feature type="region of interest" description="Disordered" evidence="1">
    <location>
        <begin position="24"/>
        <end position="95"/>
    </location>
</feature>
<reference evidence="2 3" key="1">
    <citation type="submission" date="2023-01" db="EMBL/GenBank/DDBJ databases">
        <title>Analysis of 21 Apiospora genomes using comparative genomics revels a genus with tremendous synthesis potential of carbohydrate active enzymes and secondary metabolites.</title>
        <authorList>
            <person name="Sorensen T."/>
        </authorList>
    </citation>
    <scope>NUCLEOTIDE SEQUENCE [LARGE SCALE GENOMIC DNA]</scope>
    <source>
        <strain evidence="2 3">CBS 114990</strain>
    </source>
</reference>
<accession>A0ABR1V6X4</accession>
<evidence type="ECO:0000313" key="2">
    <source>
        <dbReference type="EMBL" id="KAK8066923.1"/>
    </source>
</evidence>
<name>A0ABR1V6X4_9PEZI</name>
<keyword evidence="3" id="KW-1185">Reference proteome</keyword>
<organism evidence="2 3">
    <name type="scientific">Apiospora hydei</name>
    <dbReference type="NCBI Taxonomy" id="1337664"/>
    <lineage>
        <taxon>Eukaryota</taxon>
        <taxon>Fungi</taxon>
        <taxon>Dikarya</taxon>
        <taxon>Ascomycota</taxon>
        <taxon>Pezizomycotina</taxon>
        <taxon>Sordariomycetes</taxon>
        <taxon>Xylariomycetidae</taxon>
        <taxon>Amphisphaeriales</taxon>
        <taxon>Apiosporaceae</taxon>
        <taxon>Apiospora</taxon>
    </lineage>
</organism>
<proteinExistence type="predicted"/>
<sequence>MKAVATTTLTKAAVMEGAPSLAARICPTQTRPEAQQQQQQQQHREDKQTLLRIVRKLRKSATDMKKEKMMTSENLELETEEPGSGLEGGSSSTAL</sequence>
<dbReference type="EMBL" id="JAQQWN010000009">
    <property type="protein sequence ID" value="KAK8066923.1"/>
    <property type="molecule type" value="Genomic_DNA"/>
</dbReference>
<dbReference type="Proteomes" id="UP001433268">
    <property type="component" value="Unassembled WGS sequence"/>
</dbReference>
<protein>
    <submittedName>
        <fullName evidence="2">Uncharacterized protein</fullName>
    </submittedName>
</protein>
<evidence type="ECO:0000256" key="1">
    <source>
        <dbReference type="SAM" id="MobiDB-lite"/>
    </source>
</evidence>
<gene>
    <name evidence="2" type="ORF">PG997_013670</name>
</gene>
<feature type="compositionally biased region" description="Basic and acidic residues" evidence="1">
    <location>
        <begin position="60"/>
        <end position="70"/>
    </location>
</feature>
<dbReference type="GeneID" id="92051044"/>
<evidence type="ECO:0000313" key="3">
    <source>
        <dbReference type="Proteomes" id="UP001433268"/>
    </source>
</evidence>
<comment type="caution">
    <text evidence="2">The sequence shown here is derived from an EMBL/GenBank/DDBJ whole genome shotgun (WGS) entry which is preliminary data.</text>
</comment>